<dbReference type="RefSeq" id="WP_085757894.1">
    <property type="nucleotide sequence ID" value="NZ_CP019343.1"/>
</dbReference>
<dbReference type="InterPro" id="IPR013406">
    <property type="entry name" value="CHP02574_addiction_mod"/>
</dbReference>
<gene>
    <name evidence="1" type="ORF">BST96_06400</name>
</gene>
<protein>
    <submittedName>
        <fullName evidence="1">Addiction module protein</fullName>
    </submittedName>
</protein>
<keyword evidence="2" id="KW-1185">Reference proteome</keyword>
<organism evidence="1 2">
    <name type="scientific">Oceanicoccus sagamiensis</name>
    <dbReference type="NCBI Taxonomy" id="716816"/>
    <lineage>
        <taxon>Bacteria</taxon>
        <taxon>Pseudomonadati</taxon>
        <taxon>Pseudomonadota</taxon>
        <taxon>Gammaproteobacteria</taxon>
        <taxon>Cellvibrionales</taxon>
        <taxon>Spongiibacteraceae</taxon>
        <taxon>Oceanicoccus</taxon>
    </lineage>
</organism>
<reference evidence="1 2" key="1">
    <citation type="submission" date="2016-11" db="EMBL/GenBank/DDBJ databases">
        <title>Trade-off between light-utilization and light-protection in marine flavobacteria.</title>
        <authorList>
            <person name="Kumagai Y."/>
        </authorList>
    </citation>
    <scope>NUCLEOTIDE SEQUENCE [LARGE SCALE GENOMIC DNA]</scope>
    <source>
        <strain evidence="1 2">NBRC 107125</strain>
    </source>
</reference>
<dbReference type="KEGG" id="osg:BST96_06400"/>
<dbReference type="Pfam" id="PF09720">
    <property type="entry name" value="Unstab_antitox"/>
    <property type="match status" value="1"/>
</dbReference>
<evidence type="ECO:0000313" key="1">
    <source>
        <dbReference type="EMBL" id="ARN73775.1"/>
    </source>
</evidence>
<sequence length="66" mass="7521">MKIQDLSNTEKVILAQELWDSVVIDQQALDVSQEQINELDQRLAQFEMDGEQGSSWSDVKGRVLKS</sequence>
<accession>A0A1X9NCZ4</accession>
<dbReference type="AlphaFoldDB" id="A0A1X9NCZ4"/>
<dbReference type="NCBIfam" id="TIGR02574">
    <property type="entry name" value="stabl_TIGR02574"/>
    <property type="match status" value="1"/>
</dbReference>
<evidence type="ECO:0000313" key="2">
    <source>
        <dbReference type="Proteomes" id="UP000193450"/>
    </source>
</evidence>
<dbReference type="OrthoDB" id="291542at2"/>
<dbReference type="EMBL" id="CP019343">
    <property type="protein sequence ID" value="ARN73775.1"/>
    <property type="molecule type" value="Genomic_DNA"/>
</dbReference>
<proteinExistence type="predicted"/>
<name>A0A1X9NCZ4_9GAMM</name>
<dbReference type="Proteomes" id="UP000193450">
    <property type="component" value="Chromosome"/>
</dbReference>